<dbReference type="EMBL" id="SRYB01000018">
    <property type="protein sequence ID" value="TGY77973.1"/>
    <property type="molecule type" value="Genomic_DNA"/>
</dbReference>
<organism evidence="1 2">
    <name type="scientific">Lepagella muris</name>
    <dbReference type="NCBI Taxonomy" id="3032870"/>
    <lineage>
        <taxon>Bacteria</taxon>
        <taxon>Pseudomonadati</taxon>
        <taxon>Bacteroidota</taxon>
        <taxon>Bacteroidia</taxon>
        <taxon>Bacteroidales</taxon>
        <taxon>Muribaculaceae</taxon>
        <taxon>Lepagella</taxon>
    </lineage>
</organism>
<gene>
    <name evidence="1" type="ORF">E5331_12395</name>
</gene>
<dbReference type="Proteomes" id="UP000306319">
    <property type="component" value="Unassembled WGS sequence"/>
</dbReference>
<accession>A0AC61RKT2</accession>
<protein>
    <submittedName>
        <fullName evidence="1">Uncharacterized protein</fullName>
    </submittedName>
</protein>
<proteinExistence type="predicted"/>
<keyword evidence="2" id="KW-1185">Reference proteome</keyword>
<evidence type="ECO:0000313" key="1">
    <source>
        <dbReference type="EMBL" id="TGY77973.1"/>
    </source>
</evidence>
<reference evidence="1" key="1">
    <citation type="submission" date="2019-04" db="EMBL/GenBank/DDBJ databases">
        <title>Microbes associate with the intestines of laboratory mice.</title>
        <authorList>
            <person name="Navarre W."/>
            <person name="Wong E."/>
            <person name="Huang K."/>
            <person name="Tropini C."/>
            <person name="Ng K."/>
            <person name="Yu B."/>
        </authorList>
    </citation>
    <scope>NUCLEOTIDE SEQUENCE</scope>
    <source>
        <strain evidence="1">NM04_E33</strain>
    </source>
</reference>
<evidence type="ECO:0000313" key="2">
    <source>
        <dbReference type="Proteomes" id="UP000306319"/>
    </source>
</evidence>
<name>A0AC61RKT2_9BACT</name>
<comment type="caution">
    <text evidence="1">The sequence shown here is derived from an EMBL/GenBank/DDBJ whole genome shotgun (WGS) entry which is preliminary data.</text>
</comment>
<sequence length="612" mass="67199">MKSLFKQSIAGMAVLSLVAACSPDDHTLSAPALSPEDLVEGIAFSITHDSSNPNIVHLTSLLPDSYQIAWMTPQGRSLGKERTLKIAFDGEYEVQMGVSTRGGYVWSNPTSFSINDFCADFVSGELWEYLAGGAGGSKTWVPDNGNYGMKQGFYSCFDPSAVHADMLLKDGTIGNWYADGKTWWEPANGDVGITEDDLKGEMTFSLAGNAGYSVTFTNGISPDQQTGIFNFDPDNMTMSLDGAEIFHALWADDKSEDWSKDLQVLVLTENQLMIANYRSEALSGEDRCIYCWNFVSKEYADSYVPGDVPDPEPVLPDGWKDDISQTVITSVKWVLSDQNPLDWCQLDGTLMNGWNSPADYPDWLGTPDTSVYGDFSMTLDSKDNSAVFAYPDGTSVSTTYELDDKGIYTFADNVPATSVIGWASFELDANNGLRIMRIEKDPFGDVSGMWLGKRDPEKPEYLAYHFVPTAGSNGGETNKGYVATLNFNNTSDWTMVTGPQVIVKDEGTYTASIDVTWTAGDPMLWLDVNPLLKDHPNADVILKDIKIDGSSISFDDSAVSRCIGDDPTIYRRYICNPWGLASCFPSFDVFHPQSNAEVTFEVVYDTGASTIE</sequence>